<dbReference type="GeneTree" id="ENSGT00940000155081"/>
<reference evidence="1" key="1">
    <citation type="submission" date="2019-03" db="UniProtKB">
        <authorList>
            <consortium name="Ensembl"/>
        </authorList>
    </citation>
    <scope>IDENTIFICATION</scope>
</reference>
<dbReference type="PROSITE" id="PS00650">
    <property type="entry name" value="G_PROTEIN_RECEP_F2_2"/>
    <property type="match status" value="1"/>
</dbReference>
<organism evidence="1">
    <name type="scientific">Ursus maritimus</name>
    <name type="common">Polar bear</name>
    <name type="synonym">Thalarctos maritimus</name>
    <dbReference type="NCBI Taxonomy" id="29073"/>
    <lineage>
        <taxon>Eukaryota</taxon>
        <taxon>Metazoa</taxon>
        <taxon>Chordata</taxon>
        <taxon>Craniata</taxon>
        <taxon>Vertebrata</taxon>
        <taxon>Euteleostomi</taxon>
        <taxon>Mammalia</taxon>
        <taxon>Eutheria</taxon>
        <taxon>Laurasiatheria</taxon>
        <taxon>Carnivora</taxon>
        <taxon>Caniformia</taxon>
        <taxon>Ursidae</taxon>
        <taxon>Ursus</taxon>
    </lineage>
</organism>
<dbReference type="GO" id="GO:0005886">
    <property type="term" value="C:plasma membrane"/>
    <property type="evidence" value="ECO:0007669"/>
    <property type="project" value="TreeGrafter"/>
</dbReference>
<dbReference type="InterPro" id="IPR017983">
    <property type="entry name" value="GPCR_2_secretin-like_CS"/>
</dbReference>
<proteinExistence type="predicted"/>
<dbReference type="InterPro" id="IPR008077">
    <property type="entry name" value="GPCR_2_brain_angio_inhib"/>
</dbReference>
<dbReference type="GO" id="GO:0016322">
    <property type="term" value="P:neuron remodeling"/>
    <property type="evidence" value="ECO:0007669"/>
    <property type="project" value="TreeGrafter"/>
</dbReference>
<accession>A0A452U245</accession>
<dbReference type="PANTHER" id="PTHR12011:SF40">
    <property type="entry name" value="ADHESION G PROTEIN-COUPLED RECEPTOR B3"/>
    <property type="match status" value="1"/>
</dbReference>
<gene>
    <name evidence="1" type="primary">ADGRB3</name>
</gene>
<dbReference type="Gene3D" id="1.20.1070.10">
    <property type="entry name" value="Rhodopsin 7-helix transmembrane proteins"/>
    <property type="match status" value="1"/>
</dbReference>
<dbReference type="PRINTS" id="PR01694">
    <property type="entry name" value="BAIPRECURSOR"/>
</dbReference>
<name>A0A452U245_URSMA</name>
<dbReference type="GO" id="GO:0043083">
    <property type="term" value="C:synaptic cleft"/>
    <property type="evidence" value="ECO:0007669"/>
    <property type="project" value="TreeGrafter"/>
</dbReference>
<dbReference type="PANTHER" id="PTHR12011">
    <property type="entry name" value="ADHESION G-PROTEIN COUPLED RECEPTOR"/>
    <property type="match status" value="1"/>
</dbReference>
<dbReference type="Ensembl" id="ENSUMAT00000017565.1">
    <property type="protein sequence ID" value="ENSUMAP00000014821.1"/>
    <property type="gene ID" value="ENSUMAG00000010904.1"/>
</dbReference>
<dbReference type="AlphaFoldDB" id="A0A452U245"/>
<dbReference type="GO" id="GO:0098794">
    <property type="term" value="C:postsynapse"/>
    <property type="evidence" value="ECO:0007669"/>
    <property type="project" value="TreeGrafter"/>
</dbReference>
<sequence>MSAVLAMTDKRSILFQILFAVFDSLQGFVIVMVHCILRREVQDAFRCRLRNCQDPINADSSSSFPNGHAQIMVSFYFPSDVLHKDIGPCRAATITGTLSRISLNDDEEEKGTNPEGLSYSTLPGNVISKVIIQQPTGMHMPMSMNELGNQCLKKENSELRRTVYLCTDDNLRGADMDMVHPQERMMESDYIVMPRSSVNTQPSMKEESKMNIGMETLPHERLLHYKVNPEFNMNPPVMDQFNMNLDQHLAPQEHMQNLPFEPRTAVKNFMASELDDNAGLSRSETGSTISMSSLERRKSRYSDLDFEVTNMLSSWELPTSGNPRHQIMTLFPLSSQQENPAPNKNPWDTFKNPSEYQHYTTINVLDTEAKDALELRPAEWEKCLNLPLDVQEGDFQTEV</sequence>
<dbReference type="GO" id="GO:0004930">
    <property type="term" value="F:G protein-coupled receptor activity"/>
    <property type="evidence" value="ECO:0007669"/>
    <property type="project" value="InterPro"/>
</dbReference>
<dbReference type="GO" id="GO:0007189">
    <property type="term" value="P:adenylate cyclase-activating G protein-coupled receptor signaling pathway"/>
    <property type="evidence" value="ECO:0007669"/>
    <property type="project" value="TreeGrafter"/>
</dbReference>
<evidence type="ECO:0000313" key="1">
    <source>
        <dbReference type="Ensembl" id="ENSUMAP00000014821"/>
    </source>
</evidence>
<dbReference type="GO" id="GO:0016525">
    <property type="term" value="P:negative regulation of angiogenesis"/>
    <property type="evidence" value="ECO:0007669"/>
    <property type="project" value="InterPro"/>
</dbReference>
<protein>
    <submittedName>
        <fullName evidence="1">Adhesion G protein-coupled receptor B3</fullName>
    </submittedName>
</protein>